<accession>A0A851NU36</accession>
<dbReference type="InterPro" id="IPR016187">
    <property type="entry name" value="CTDL_fold"/>
</dbReference>
<evidence type="ECO:0000259" key="3">
    <source>
        <dbReference type="PROSITE" id="PS50041"/>
    </source>
</evidence>
<dbReference type="Pfam" id="PF00059">
    <property type="entry name" value="Lectin_C"/>
    <property type="match status" value="1"/>
</dbReference>
<proteinExistence type="predicted"/>
<dbReference type="OrthoDB" id="9906043at2759"/>
<organism evidence="4 5">
    <name type="scientific">Penelope pileata</name>
    <dbReference type="NCBI Taxonomy" id="1118817"/>
    <lineage>
        <taxon>Eukaryota</taxon>
        <taxon>Metazoa</taxon>
        <taxon>Chordata</taxon>
        <taxon>Craniata</taxon>
        <taxon>Vertebrata</taxon>
        <taxon>Euteleostomi</taxon>
        <taxon>Archelosauria</taxon>
        <taxon>Archosauria</taxon>
        <taxon>Dinosauria</taxon>
        <taxon>Saurischia</taxon>
        <taxon>Theropoda</taxon>
        <taxon>Coelurosauria</taxon>
        <taxon>Aves</taxon>
        <taxon>Neognathae</taxon>
        <taxon>Galloanserae</taxon>
        <taxon>Galliformes</taxon>
        <taxon>Cracidae</taxon>
        <taxon>Penelope</taxon>
    </lineage>
</organism>
<dbReference type="InterPro" id="IPR016186">
    <property type="entry name" value="C-type_lectin-like/link_sf"/>
</dbReference>
<sequence>WLGFRGKCYYFLETESDWNTSRANCTDYGASLATIDNEEELKFSSLKAFIQRCQGPANRWFGLHKEEADDHWPWTDGTAFTNWFEVQGGSPCAYLNQDRISSSLCHTGKNWVCSRPGDYVLWKQKAFPE</sequence>
<dbReference type="AlphaFoldDB" id="A0A851NU36"/>
<dbReference type="CDD" id="cd03593">
    <property type="entry name" value="CLECT_NK_receptors_like"/>
    <property type="match status" value="1"/>
</dbReference>
<dbReference type="InterPro" id="IPR001304">
    <property type="entry name" value="C-type_lectin-like"/>
</dbReference>
<dbReference type="GO" id="GO:0005886">
    <property type="term" value="C:plasma membrane"/>
    <property type="evidence" value="ECO:0007669"/>
    <property type="project" value="UniProtKB-SubCell"/>
</dbReference>
<evidence type="ECO:0000313" key="5">
    <source>
        <dbReference type="Proteomes" id="UP000613066"/>
    </source>
</evidence>
<dbReference type="SMART" id="SM00034">
    <property type="entry name" value="CLECT"/>
    <property type="match status" value="1"/>
</dbReference>
<feature type="domain" description="C-type lectin" evidence="3">
    <location>
        <begin position="4"/>
        <end position="114"/>
    </location>
</feature>
<keyword evidence="5" id="KW-1185">Reference proteome</keyword>
<dbReference type="PANTHER" id="PTHR45710:SF35">
    <property type="entry name" value="C-TYPE LECTIN DOMAIN FAMILY 2 MEMBER D"/>
    <property type="match status" value="1"/>
</dbReference>
<feature type="non-terminal residue" evidence="4">
    <location>
        <position position="129"/>
    </location>
</feature>
<comment type="subcellular location">
    <subcellularLocation>
        <location evidence="1">Cell membrane</location>
        <topology evidence="1">Single-pass type II membrane protein</topology>
    </subcellularLocation>
</comment>
<feature type="non-terminal residue" evidence="4">
    <location>
        <position position="1"/>
    </location>
</feature>
<dbReference type="Gene3D" id="3.10.100.10">
    <property type="entry name" value="Mannose-Binding Protein A, subunit A"/>
    <property type="match status" value="1"/>
</dbReference>
<dbReference type="SUPFAM" id="SSF56436">
    <property type="entry name" value="C-type lectin-like"/>
    <property type="match status" value="1"/>
</dbReference>
<evidence type="ECO:0000256" key="1">
    <source>
        <dbReference type="ARBA" id="ARBA00004401"/>
    </source>
</evidence>
<evidence type="ECO:0000256" key="2">
    <source>
        <dbReference type="ARBA" id="ARBA00022734"/>
    </source>
</evidence>
<name>A0A851NU36_9GALL</name>
<dbReference type="EMBL" id="WBMW01002725">
    <property type="protein sequence ID" value="NXC43610.1"/>
    <property type="molecule type" value="Genomic_DNA"/>
</dbReference>
<evidence type="ECO:0000313" key="4">
    <source>
        <dbReference type="EMBL" id="NXC43610.1"/>
    </source>
</evidence>
<keyword evidence="2" id="KW-0430">Lectin</keyword>
<comment type="caution">
    <text evidence="4">The sequence shown here is derived from an EMBL/GenBank/DDBJ whole genome shotgun (WGS) entry which is preliminary data.</text>
</comment>
<dbReference type="GO" id="GO:0030246">
    <property type="term" value="F:carbohydrate binding"/>
    <property type="evidence" value="ECO:0007669"/>
    <property type="project" value="UniProtKB-KW"/>
</dbReference>
<dbReference type="Proteomes" id="UP000613066">
    <property type="component" value="Unassembled WGS sequence"/>
</dbReference>
<gene>
    <name evidence="4" type="primary">Clec2e_3</name>
    <name evidence="4" type="ORF">PENPIL_R12691</name>
</gene>
<dbReference type="PANTHER" id="PTHR45710">
    <property type="entry name" value="C-TYPE LECTIN DOMAIN-CONTAINING PROTEIN 180"/>
    <property type="match status" value="1"/>
</dbReference>
<dbReference type="InterPro" id="IPR033992">
    <property type="entry name" value="NKR-like_CTLD"/>
</dbReference>
<reference evidence="4" key="1">
    <citation type="submission" date="2019-09" db="EMBL/GenBank/DDBJ databases">
        <title>Bird 10,000 Genomes (B10K) Project - Family phase.</title>
        <authorList>
            <person name="Zhang G."/>
        </authorList>
    </citation>
    <scope>NUCLEOTIDE SEQUENCE</scope>
    <source>
        <strain evidence="4">B10K-DU-001-08</strain>
        <tissue evidence="4">Muscle</tissue>
    </source>
</reference>
<dbReference type="InterPro" id="IPR050828">
    <property type="entry name" value="C-type_lectin/matrix_domain"/>
</dbReference>
<protein>
    <submittedName>
        <fullName evidence="4">CLC2E protein</fullName>
    </submittedName>
</protein>
<dbReference type="PROSITE" id="PS50041">
    <property type="entry name" value="C_TYPE_LECTIN_2"/>
    <property type="match status" value="1"/>
</dbReference>